<protein>
    <recommendedName>
        <fullName evidence="3">F-box domain-containing protein</fullName>
    </recommendedName>
</protein>
<dbReference type="Proteomes" id="UP001221142">
    <property type="component" value="Unassembled WGS sequence"/>
</dbReference>
<accession>A0AAD7FZD7</accession>
<gene>
    <name evidence="1" type="ORF">FB45DRAFT_1098344</name>
</gene>
<dbReference type="AlphaFoldDB" id="A0AAD7FZD7"/>
<sequence>MDAGPSFVLPDPPVVPAAIAHLIGSNSIPDGLEERIARAYIAELESQASFLQDVMATCARQHAHLLQSLAAHKPILSPMCGLPHELLAEIFTVVVLDLTIARWSAPWSQPPWTLARVCRRWAAFAYSTPSLWSRFILNLDVIGFGQQRVRMTELLHQHSGSAPLTIEIKGAGDTETRGALNVDLAHCERWQHVNLALRRRSPLLEIATIYGRLPNLTTLKIFKDLNDDEDDVAVDEKIRGVFAAVPKLTVVHAWSQYGQDLYRPPFEFPWGQLTTLSISFHRSKEALPLLPQLSTIVNLKMQFSESAPFPKQSPITLPHLRMLEIRSDRLDPVESLSLLTCLTTPLVEHLGVENEADRDAVLSFIARSGCKLKSFHFIKAITAEDVLSLIHAMPYLLDLKIGDLMSSPPLGSTLSLPRAIHSHWLSVSNTSGGARLSVCIMACSHLRMRVDPDVALLMQKDGLFIEIARSVEQLDSLVNAKFEV</sequence>
<dbReference type="InterPro" id="IPR032675">
    <property type="entry name" value="LRR_dom_sf"/>
</dbReference>
<reference evidence="1" key="1">
    <citation type="submission" date="2023-03" db="EMBL/GenBank/DDBJ databases">
        <title>Massive genome expansion in bonnet fungi (Mycena s.s.) driven by repeated elements and novel gene families across ecological guilds.</title>
        <authorList>
            <consortium name="Lawrence Berkeley National Laboratory"/>
            <person name="Harder C.B."/>
            <person name="Miyauchi S."/>
            <person name="Viragh M."/>
            <person name="Kuo A."/>
            <person name="Thoen E."/>
            <person name="Andreopoulos B."/>
            <person name="Lu D."/>
            <person name="Skrede I."/>
            <person name="Drula E."/>
            <person name="Henrissat B."/>
            <person name="Morin E."/>
            <person name="Kohler A."/>
            <person name="Barry K."/>
            <person name="LaButti K."/>
            <person name="Morin E."/>
            <person name="Salamov A."/>
            <person name="Lipzen A."/>
            <person name="Mereny Z."/>
            <person name="Hegedus B."/>
            <person name="Baldrian P."/>
            <person name="Stursova M."/>
            <person name="Weitz H."/>
            <person name="Taylor A."/>
            <person name="Grigoriev I.V."/>
            <person name="Nagy L.G."/>
            <person name="Martin F."/>
            <person name="Kauserud H."/>
        </authorList>
    </citation>
    <scope>NUCLEOTIDE SEQUENCE</scope>
    <source>
        <strain evidence="1">9284</strain>
    </source>
</reference>
<evidence type="ECO:0008006" key="3">
    <source>
        <dbReference type="Google" id="ProtNLM"/>
    </source>
</evidence>
<dbReference type="SUPFAM" id="SSF52047">
    <property type="entry name" value="RNI-like"/>
    <property type="match status" value="1"/>
</dbReference>
<comment type="caution">
    <text evidence="1">The sequence shown here is derived from an EMBL/GenBank/DDBJ whole genome shotgun (WGS) entry which is preliminary data.</text>
</comment>
<evidence type="ECO:0000313" key="2">
    <source>
        <dbReference type="Proteomes" id="UP001221142"/>
    </source>
</evidence>
<dbReference type="EMBL" id="JARKIF010000002">
    <property type="protein sequence ID" value="KAJ7646533.1"/>
    <property type="molecule type" value="Genomic_DNA"/>
</dbReference>
<evidence type="ECO:0000313" key="1">
    <source>
        <dbReference type="EMBL" id="KAJ7646533.1"/>
    </source>
</evidence>
<dbReference type="Gene3D" id="3.80.10.10">
    <property type="entry name" value="Ribonuclease Inhibitor"/>
    <property type="match status" value="1"/>
</dbReference>
<organism evidence="1 2">
    <name type="scientific">Roridomyces roridus</name>
    <dbReference type="NCBI Taxonomy" id="1738132"/>
    <lineage>
        <taxon>Eukaryota</taxon>
        <taxon>Fungi</taxon>
        <taxon>Dikarya</taxon>
        <taxon>Basidiomycota</taxon>
        <taxon>Agaricomycotina</taxon>
        <taxon>Agaricomycetes</taxon>
        <taxon>Agaricomycetidae</taxon>
        <taxon>Agaricales</taxon>
        <taxon>Marasmiineae</taxon>
        <taxon>Mycenaceae</taxon>
        <taxon>Roridomyces</taxon>
    </lineage>
</organism>
<proteinExistence type="predicted"/>
<keyword evidence="2" id="KW-1185">Reference proteome</keyword>
<name>A0AAD7FZD7_9AGAR</name>